<feature type="region of interest" description="Disordered" evidence="1">
    <location>
        <begin position="475"/>
        <end position="501"/>
    </location>
</feature>
<feature type="compositionally biased region" description="Polar residues" evidence="1">
    <location>
        <begin position="927"/>
        <end position="944"/>
    </location>
</feature>
<feature type="region of interest" description="Disordered" evidence="1">
    <location>
        <begin position="837"/>
        <end position="870"/>
    </location>
</feature>
<feature type="compositionally biased region" description="Polar residues" evidence="1">
    <location>
        <begin position="953"/>
        <end position="966"/>
    </location>
</feature>
<evidence type="ECO:0000256" key="1">
    <source>
        <dbReference type="SAM" id="MobiDB-lite"/>
    </source>
</evidence>
<dbReference type="AlphaFoldDB" id="A0AA85F0Y7"/>
<dbReference type="Gene3D" id="1.20.1270.60">
    <property type="entry name" value="Arfaptin homology (AH) domain/BAR domain"/>
    <property type="match status" value="1"/>
</dbReference>
<dbReference type="InterPro" id="IPR027267">
    <property type="entry name" value="AH/BAR_dom_sf"/>
</dbReference>
<reference evidence="3" key="2">
    <citation type="submission" date="2023-11" db="UniProtKB">
        <authorList>
            <consortium name="WormBaseParasite"/>
        </authorList>
    </citation>
    <scope>IDENTIFICATION</scope>
</reference>
<reference evidence="2" key="1">
    <citation type="submission" date="2022-06" db="EMBL/GenBank/DDBJ databases">
        <authorList>
            <person name="Berger JAMES D."/>
            <person name="Berger JAMES D."/>
        </authorList>
    </citation>
    <scope>NUCLEOTIDE SEQUENCE [LARGE SCALE GENOMIC DNA]</scope>
</reference>
<evidence type="ECO:0000313" key="3">
    <source>
        <dbReference type="WBParaSite" id="SRDH1_32160.1"/>
    </source>
</evidence>
<organism evidence="2 3">
    <name type="scientific">Schistosoma rodhaini</name>
    <dbReference type="NCBI Taxonomy" id="6188"/>
    <lineage>
        <taxon>Eukaryota</taxon>
        <taxon>Metazoa</taxon>
        <taxon>Spiralia</taxon>
        <taxon>Lophotrochozoa</taxon>
        <taxon>Platyhelminthes</taxon>
        <taxon>Trematoda</taxon>
        <taxon>Digenea</taxon>
        <taxon>Strigeidida</taxon>
        <taxon>Schistosomatoidea</taxon>
        <taxon>Schistosomatidae</taxon>
        <taxon>Schistosoma</taxon>
    </lineage>
</organism>
<accession>A0AA85F0Y7</accession>
<proteinExistence type="predicted"/>
<keyword evidence="2" id="KW-1185">Reference proteome</keyword>
<dbReference type="WBParaSite" id="SRDH1_32160.1">
    <property type="protein sequence ID" value="SRDH1_32160.1"/>
    <property type="gene ID" value="SRDH1_32160"/>
</dbReference>
<feature type="region of interest" description="Disordered" evidence="1">
    <location>
        <begin position="927"/>
        <end position="970"/>
    </location>
</feature>
<dbReference type="Proteomes" id="UP000050792">
    <property type="component" value="Unassembled WGS sequence"/>
</dbReference>
<name>A0AA85F0Y7_9TREM</name>
<evidence type="ECO:0000313" key="2">
    <source>
        <dbReference type="Proteomes" id="UP000050792"/>
    </source>
</evidence>
<dbReference type="SUPFAM" id="SSF103657">
    <property type="entry name" value="BAR/IMD domain-like"/>
    <property type="match status" value="1"/>
</dbReference>
<protein>
    <submittedName>
        <fullName evidence="3">Uncharacterized protein</fullName>
    </submittedName>
</protein>
<sequence length="999" mass="115438">MNDYQRTNRFNSIVYDTKHLTPMNLQRLSINVGRKSIISFFDILHKRSQSTAVTTYKSQDNRQSINTTGFQFLSHKNYYPLMIDSITHQLDLIEKFVSVIEQMTDARQSYSMALKNVCQSFKESIEKVESVKNDSDTNNNNEILHNFCHVFIEKFQNEAELHENVIHETKAKVVTPLQSIVKHRRQQISRLKDFRASTDYTLKECGEKVIELQSNYAEMYRIHRELLKTKAIKDLLNAHNSYVLQLHMTNAMKAYYHNLVLPQLMKEFEDIVRENIIGFVQIFDYFCSIHTGMFNQLICNINGVQLKVKEISPDSVVSVIVHNLNRNQNPTHWQLIEYLSPDCDCPEILCSNQIIVDNLVKVELREKFNELKRQFAELSSFMQQNINIVDTLKTLEKRFDFDTQTEHTNLNVHDDIYRKENEIRKAKIALAGIEVQLKIIDMKKDGSGDLKSVTTSGSQNIKGLWKRAFHSLRKDKTDKDQIKRKENGNQSTDPQTPEGEVDPVYHLLRCAASKSQTTAVATTGIMNSRINTKTKSSAPDTSITSSNEFGQFLKSDYSEINSYPGSILLQKASTSITLKPNESDPRRPDEYLLDGDNNLSIINSNNNQRNKEVESNISRFNEQKSFKSNVLISSNIKLSPQKPVAEQQIVNVNEAELAYEQHKRMNPRQKTMRSNQKSPEFLTEDYPQTSLTGDYSYENEPKSFTCTDEIKSHKLFPSYNPKSFSPAIRNSREKMNTSNRMRMMSMEENEDDDADDDNNNNYYIQENDNYQGQNTYHNTSYLRWNSSNPTISQKYPYNISSTSRKPYYNDAISQVTTQTTNVEDTATKNPLLSTKSFSLDVPRFDQPNDSNLTGSGGSSPGRYSEGFRKSSVVKHQYLPTRVSPSSFSPRMNEPMVYTHTTKNIPYDEKHITDIYYPTQINMKDSYSFGSSYPTNLNDRSPSTSGRRRVSPFENYSSRPRLTNTNRMLPKPIESTYERNPFTVKRNFTSNQRNEPNLRF</sequence>
<feature type="compositionally biased region" description="Basic and acidic residues" evidence="1">
    <location>
        <begin position="475"/>
        <end position="487"/>
    </location>
</feature>